<gene>
    <name evidence="2" type="primary">nrfA</name>
    <name evidence="2" type="ORF">CGSHiR3021_06770</name>
</gene>
<evidence type="ECO:0000313" key="2">
    <source>
        <dbReference type="EMBL" id="EDK14538.1"/>
    </source>
</evidence>
<evidence type="ECO:0000256" key="1">
    <source>
        <dbReference type="SAM" id="Phobius"/>
    </source>
</evidence>
<keyword evidence="1" id="KW-0472">Membrane</keyword>
<feature type="transmembrane region" description="Helical" evidence="1">
    <location>
        <begin position="63"/>
        <end position="82"/>
    </location>
</feature>
<dbReference type="AlphaFoldDB" id="A4NWL5"/>
<dbReference type="SUPFAM" id="SSF141571">
    <property type="entry name" value="Pentapeptide repeat-like"/>
    <property type="match status" value="1"/>
</dbReference>
<keyword evidence="1" id="KW-1133">Transmembrane helix</keyword>
<dbReference type="Proteomes" id="UP000005596">
    <property type="component" value="Unassembled WGS sequence"/>
</dbReference>
<name>A4NWL5_HAEIF</name>
<accession>A4NWL5</accession>
<sequence length="441" mass="51091">MKKHNIKSAFLSARNWIISILGINTNEANVVLSALISIAILIINFGFLFYYSSYSEIIKQGGFWTLFTLIVSSPVAFMIWSFRDKNATDQINNSRKDTNLKEYHKIVEWITNKDSSDELKISAIYYLKRFYEDKSLGFQQAALHLLLSTWESMQRNELEKLKKVDGEAEAKSIINSLRENGNRSLGIAITKVLLSNEGECILAYPEVFSSICLAGMNFYLPGLSNNIVNKLFNNEKIKYSGIQLQGCQFRRIDLKNVHFSNSNLLGSEWGIDEFQDKSFWNHVHFIECDFRYSSINKVSLDDCDFSSSDFTNTTFSQLDIDDLTRFYGVNLIYSSMIFIHLHKSSQFLGSIIFQSDLSNWVYEFQDEFDYEQKEYTLEEVKEFGIFVLYKGNKQYKSCQLTLSGKTILPPRFTYFLNDINISYDDITNVNTDWTFVIKDSK</sequence>
<evidence type="ECO:0000313" key="3">
    <source>
        <dbReference type="Proteomes" id="UP000005596"/>
    </source>
</evidence>
<keyword evidence="2" id="KW-0560">Oxidoreductase</keyword>
<proteinExistence type="predicted"/>
<dbReference type="EMBL" id="AAZJ01000002">
    <property type="protein sequence ID" value="EDK14538.1"/>
    <property type="molecule type" value="Genomic_DNA"/>
</dbReference>
<dbReference type="Gene3D" id="2.160.20.80">
    <property type="entry name" value="E3 ubiquitin-protein ligase SopA"/>
    <property type="match status" value="1"/>
</dbReference>
<dbReference type="GO" id="GO:0042279">
    <property type="term" value="F:nitrite reductase (cytochrome, ammonia-forming) activity"/>
    <property type="evidence" value="ECO:0007669"/>
    <property type="project" value="UniProtKB-EC"/>
</dbReference>
<reference evidence="2 3" key="1">
    <citation type="journal article" date="2007" name="Genome Biol.">
        <title>Characterization and modeling of the Haemophilus influenzae core and supragenomes based on the complete genomic sequences of Rd and 12 clinical nontypeable strains.</title>
        <authorList>
            <person name="Hogg J.S."/>
            <person name="Hu F.Z."/>
            <person name="Janto B."/>
            <person name="Boissy R."/>
            <person name="Hayes J."/>
            <person name="Keefe R."/>
            <person name="Post J.C."/>
            <person name="Ehrlich G.D."/>
        </authorList>
    </citation>
    <scope>NUCLEOTIDE SEQUENCE [LARGE SCALE GENOMIC DNA]</scope>
    <source>
        <strain evidence="2 3">22.4-21</strain>
    </source>
</reference>
<dbReference type="Pfam" id="PF00805">
    <property type="entry name" value="Pentapeptide"/>
    <property type="match status" value="1"/>
</dbReference>
<dbReference type="InterPro" id="IPR001646">
    <property type="entry name" value="5peptide_repeat"/>
</dbReference>
<organism evidence="2 3">
    <name type="scientific">Haemophilus influenzae 22.4-21</name>
    <dbReference type="NCBI Taxonomy" id="375063"/>
    <lineage>
        <taxon>Bacteria</taxon>
        <taxon>Pseudomonadati</taxon>
        <taxon>Pseudomonadota</taxon>
        <taxon>Gammaproteobacteria</taxon>
        <taxon>Pasteurellales</taxon>
        <taxon>Pasteurellaceae</taxon>
        <taxon>Haemophilus</taxon>
    </lineage>
</organism>
<dbReference type="EC" id="1.7.2.2" evidence="2"/>
<protein>
    <submittedName>
        <fullName evidence="2">Cytochrome c nitrite reductase</fullName>
        <ecNumber evidence="2">1.7.2.2</ecNumber>
    </submittedName>
</protein>
<feature type="transmembrane region" description="Helical" evidence="1">
    <location>
        <begin position="30"/>
        <end position="51"/>
    </location>
</feature>
<keyword evidence="1" id="KW-0812">Transmembrane</keyword>